<keyword evidence="4" id="KW-1185">Reference proteome</keyword>
<name>A0AAV3Q692_LITER</name>
<dbReference type="InterPro" id="IPR011256">
    <property type="entry name" value="Reg_factor_effector_dom_sf"/>
</dbReference>
<dbReference type="InterPro" id="IPR006917">
    <property type="entry name" value="SOUL_heme-bd"/>
</dbReference>
<gene>
    <name evidence="3" type="ORF">LIER_15633</name>
</gene>
<feature type="chain" id="PRO_5043965969" evidence="2">
    <location>
        <begin position="30"/>
        <end position="220"/>
    </location>
</feature>
<proteinExistence type="inferred from homology"/>
<comment type="caution">
    <text evidence="3">The sequence shown here is derived from an EMBL/GenBank/DDBJ whole genome shotgun (WGS) entry which is preliminary data.</text>
</comment>
<dbReference type="AlphaFoldDB" id="A0AAV3Q692"/>
<evidence type="ECO:0000256" key="1">
    <source>
        <dbReference type="ARBA" id="ARBA00009817"/>
    </source>
</evidence>
<evidence type="ECO:0000313" key="4">
    <source>
        <dbReference type="Proteomes" id="UP001454036"/>
    </source>
</evidence>
<dbReference type="SUPFAM" id="SSF55136">
    <property type="entry name" value="Probable bacterial effector-binding domain"/>
    <property type="match status" value="1"/>
</dbReference>
<dbReference type="PANTHER" id="PTHR11220:SF59">
    <property type="entry name" value="HEME-BINDING PROTEIN 2-LIKE"/>
    <property type="match status" value="1"/>
</dbReference>
<dbReference type="Gene3D" id="3.20.80.10">
    <property type="entry name" value="Regulatory factor, effector binding domain"/>
    <property type="match status" value="1"/>
</dbReference>
<dbReference type="PANTHER" id="PTHR11220">
    <property type="entry name" value="HEME-BINDING PROTEIN-RELATED"/>
    <property type="match status" value="1"/>
</dbReference>
<comment type="similarity">
    <text evidence="1">Belongs to the HEBP family.</text>
</comment>
<protein>
    <submittedName>
        <fullName evidence="3">Uncharacterized protein</fullName>
    </submittedName>
</protein>
<feature type="signal peptide" evidence="2">
    <location>
        <begin position="1"/>
        <end position="29"/>
    </location>
</feature>
<dbReference type="EMBL" id="BAABME010003407">
    <property type="protein sequence ID" value="GAA0158672.1"/>
    <property type="molecule type" value="Genomic_DNA"/>
</dbReference>
<organism evidence="3 4">
    <name type="scientific">Lithospermum erythrorhizon</name>
    <name type="common">Purple gromwell</name>
    <name type="synonym">Lithospermum officinale var. erythrorhizon</name>
    <dbReference type="NCBI Taxonomy" id="34254"/>
    <lineage>
        <taxon>Eukaryota</taxon>
        <taxon>Viridiplantae</taxon>
        <taxon>Streptophyta</taxon>
        <taxon>Embryophyta</taxon>
        <taxon>Tracheophyta</taxon>
        <taxon>Spermatophyta</taxon>
        <taxon>Magnoliopsida</taxon>
        <taxon>eudicotyledons</taxon>
        <taxon>Gunneridae</taxon>
        <taxon>Pentapetalae</taxon>
        <taxon>asterids</taxon>
        <taxon>lamiids</taxon>
        <taxon>Boraginales</taxon>
        <taxon>Boraginaceae</taxon>
        <taxon>Boraginoideae</taxon>
        <taxon>Lithospermeae</taxon>
        <taxon>Lithospermum</taxon>
    </lineage>
</organism>
<evidence type="ECO:0000313" key="3">
    <source>
        <dbReference type="EMBL" id="GAA0158672.1"/>
    </source>
</evidence>
<dbReference type="Pfam" id="PF04832">
    <property type="entry name" value="SOUL"/>
    <property type="match status" value="1"/>
</dbReference>
<reference evidence="3 4" key="1">
    <citation type="submission" date="2024-01" db="EMBL/GenBank/DDBJ databases">
        <title>The complete chloroplast genome sequence of Lithospermum erythrorhizon: insights into the phylogenetic relationship among Boraginaceae species and the maternal lineages of purple gromwells.</title>
        <authorList>
            <person name="Okada T."/>
            <person name="Watanabe K."/>
        </authorList>
    </citation>
    <scope>NUCLEOTIDE SEQUENCE [LARGE SCALE GENOMIC DNA]</scope>
</reference>
<dbReference type="Proteomes" id="UP001454036">
    <property type="component" value="Unassembled WGS sequence"/>
</dbReference>
<keyword evidence="2" id="KW-0732">Signal</keyword>
<evidence type="ECO:0000256" key="2">
    <source>
        <dbReference type="SAM" id="SignalP"/>
    </source>
</evidence>
<accession>A0AAV3Q692</accession>
<sequence>MAIFRDINKVLFGLMEICILFFLSEGGETFKIPPTCASYKCPKFKVVDNVKDIEIRTYDQSYWITSPFIPSSTFKPAGDQAFLMLYNYTNGSNDRGAILNLTAPILVETSYQLSKSKSKSLALPSYKLYFYVDPRFQKNPPSPLQKDLQLVQLPKFAVAKRFVELVDEKSINAEISALKGSLNGTRWETPARGGRSTVASYTEPEEAANRISEAIIWFKN</sequence>